<organism evidence="2 3">
    <name type="scientific">Portunus trituberculatus</name>
    <name type="common">Swimming crab</name>
    <name type="synonym">Neptunus trituberculatus</name>
    <dbReference type="NCBI Taxonomy" id="210409"/>
    <lineage>
        <taxon>Eukaryota</taxon>
        <taxon>Metazoa</taxon>
        <taxon>Ecdysozoa</taxon>
        <taxon>Arthropoda</taxon>
        <taxon>Crustacea</taxon>
        <taxon>Multicrustacea</taxon>
        <taxon>Malacostraca</taxon>
        <taxon>Eumalacostraca</taxon>
        <taxon>Eucarida</taxon>
        <taxon>Decapoda</taxon>
        <taxon>Pleocyemata</taxon>
        <taxon>Brachyura</taxon>
        <taxon>Eubrachyura</taxon>
        <taxon>Portunoidea</taxon>
        <taxon>Portunidae</taxon>
        <taxon>Portuninae</taxon>
        <taxon>Portunus</taxon>
    </lineage>
</organism>
<sequence>MRKGQGGRWSKERGRRGEVGAGGEVAQRVGRLRDIYEKEKKRDGGVGVTVSENQVLISRRPIREAPPLSSLPAILLCLYPWLAHDTTEYRHSHSLQLTPHEPLLLNVDPNNSAAELGTSEIRVFRAGETLTVVEVVNNSINRLMHRFNIGQDTSHI</sequence>
<gene>
    <name evidence="2" type="ORF">E2C01_034638</name>
</gene>
<comment type="caution">
    <text evidence="2">The sequence shown here is derived from an EMBL/GenBank/DDBJ whole genome shotgun (WGS) entry which is preliminary data.</text>
</comment>
<feature type="region of interest" description="Disordered" evidence="1">
    <location>
        <begin position="1"/>
        <end position="23"/>
    </location>
</feature>
<reference evidence="2 3" key="1">
    <citation type="submission" date="2019-05" db="EMBL/GenBank/DDBJ databases">
        <title>Another draft genome of Portunus trituberculatus and its Hox gene families provides insights of decapod evolution.</title>
        <authorList>
            <person name="Jeong J.-H."/>
            <person name="Song I."/>
            <person name="Kim S."/>
            <person name="Choi T."/>
            <person name="Kim D."/>
            <person name="Ryu S."/>
            <person name="Kim W."/>
        </authorList>
    </citation>
    <scope>NUCLEOTIDE SEQUENCE [LARGE SCALE GENOMIC DNA]</scope>
    <source>
        <tissue evidence="2">Muscle</tissue>
    </source>
</reference>
<feature type="compositionally biased region" description="Basic and acidic residues" evidence="1">
    <location>
        <begin position="9"/>
        <end position="18"/>
    </location>
</feature>
<keyword evidence="3" id="KW-1185">Reference proteome</keyword>
<protein>
    <submittedName>
        <fullName evidence="2">Uncharacterized protein</fullName>
    </submittedName>
</protein>
<evidence type="ECO:0000256" key="1">
    <source>
        <dbReference type="SAM" id="MobiDB-lite"/>
    </source>
</evidence>
<proteinExistence type="predicted"/>
<dbReference type="Proteomes" id="UP000324222">
    <property type="component" value="Unassembled WGS sequence"/>
</dbReference>
<evidence type="ECO:0000313" key="2">
    <source>
        <dbReference type="EMBL" id="MPC41057.1"/>
    </source>
</evidence>
<dbReference type="EMBL" id="VSRR010004908">
    <property type="protein sequence ID" value="MPC41057.1"/>
    <property type="molecule type" value="Genomic_DNA"/>
</dbReference>
<evidence type="ECO:0000313" key="3">
    <source>
        <dbReference type="Proteomes" id="UP000324222"/>
    </source>
</evidence>
<name>A0A5B7F690_PORTR</name>
<accession>A0A5B7F690</accession>
<dbReference type="AlphaFoldDB" id="A0A5B7F690"/>